<feature type="coiled-coil region" evidence="1">
    <location>
        <begin position="39"/>
        <end position="87"/>
    </location>
</feature>
<keyword evidence="4" id="KW-1185">Reference proteome</keyword>
<organism evidence="3 4">
    <name type="scientific">Candidula unifasciata</name>
    <dbReference type="NCBI Taxonomy" id="100452"/>
    <lineage>
        <taxon>Eukaryota</taxon>
        <taxon>Metazoa</taxon>
        <taxon>Spiralia</taxon>
        <taxon>Lophotrochozoa</taxon>
        <taxon>Mollusca</taxon>
        <taxon>Gastropoda</taxon>
        <taxon>Heterobranchia</taxon>
        <taxon>Euthyneura</taxon>
        <taxon>Panpulmonata</taxon>
        <taxon>Eupulmonata</taxon>
        <taxon>Stylommatophora</taxon>
        <taxon>Helicina</taxon>
        <taxon>Helicoidea</taxon>
        <taxon>Geomitridae</taxon>
        <taxon>Candidula</taxon>
    </lineage>
</organism>
<evidence type="ECO:0000256" key="1">
    <source>
        <dbReference type="SAM" id="Coils"/>
    </source>
</evidence>
<evidence type="ECO:0000313" key="3">
    <source>
        <dbReference type="EMBL" id="CAG5132199.1"/>
    </source>
</evidence>
<comment type="caution">
    <text evidence="3">The sequence shown here is derived from an EMBL/GenBank/DDBJ whole genome shotgun (WGS) entry which is preliminary data.</text>
</comment>
<protein>
    <submittedName>
        <fullName evidence="3">Uncharacterized protein</fullName>
    </submittedName>
</protein>
<accession>A0A8S3ZRY7</accession>
<dbReference type="AlphaFoldDB" id="A0A8S3ZRY7"/>
<feature type="non-terminal residue" evidence="3">
    <location>
        <position position="1"/>
    </location>
</feature>
<dbReference type="OrthoDB" id="6426880at2759"/>
<dbReference type="EMBL" id="CAJHNH020005157">
    <property type="protein sequence ID" value="CAG5132199.1"/>
    <property type="molecule type" value="Genomic_DNA"/>
</dbReference>
<name>A0A8S3ZRY7_9EUPU</name>
<feature type="coiled-coil region" evidence="1">
    <location>
        <begin position="364"/>
        <end position="405"/>
    </location>
</feature>
<sequence>MDSDNTQQEINSSVKYRRRLDRTPDKNFMILQDADKIRLNTLRSTLEEAKSRIVRLRDENDEKDFIIEEERKLRQVAEENLQKHLVDLYNNPDVISELQQRLPRARKMYTASHEPVMIMKNRQQSNSRFDGASLMVFDIDSLTVDGISQEQLMALDDGEVVFVFTGRQEESLHHLHENSDQLSRPRQLDPSLGENYFSSRDLGQPPDNSLLDPGQDWSSLMSISQLLPPYISPNVYAGQLSPVSWSSQESSIYQGLPQRDKEQTSRSHLMTSKQILRTAATQTTPQDIPTQANSLLPDPVATHNKFNIHEPTLQFSAYSTSLPSLHDLANPSATQPVLLQPRLTPYSSHRYHPADLEPDYVSQTSRLLIEIATLKKENEELREKLTKASHEIESLNSNTKNAEDVSLNRLGSLIEEIRAAEKKRDVALKVLAGDVDEDRPPEMEQHAHVKKK</sequence>
<dbReference type="Proteomes" id="UP000678393">
    <property type="component" value="Unassembled WGS sequence"/>
</dbReference>
<keyword evidence="1" id="KW-0175">Coiled coil</keyword>
<gene>
    <name evidence="3" type="ORF">CUNI_LOCUS17757</name>
</gene>
<feature type="region of interest" description="Disordered" evidence="2">
    <location>
        <begin position="174"/>
        <end position="214"/>
    </location>
</feature>
<reference evidence="3" key="1">
    <citation type="submission" date="2021-04" db="EMBL/GenBank/DDBJ databases">
        <authorList>
            <consortium name="Molecular Ecology Group"/>
        </authorList>
    </citation>
    <scope>NUCLEOTIDE SEQUENCE</scope>
</reference>
<evidence type="ECO:0000256" key="2">
    <source>
        <dbReference type="SAM" id="MobiDB-lite"/>
    </source>
</evidence>
<evidence type="ECO:0000313" key="4">
    <source>
        <dbReference type="Proteomes" id="UP000678393"/>
    </source>
</evidence>
<proteinExistence type="predicted"/>